<name>A0AB34FT20_9HYPO</name>
<feature type="compositionally biased region" description="Pro residues" evidence="1">
    <location>
        <begin position="327"/>
        <end position="337"/>
    </location>
</feature>
<organism evidence="2 3">
    <name type="scientific">Purpureocillium lavendulum</name>
    <dbReference type="NCBI Taxonomy" id="1247861"/>
    <lineage>
        <taxon>Eukaryota</taxon>
        <taxon>Fungi</taxon>
        <taxon>Dikarya</taxon>
        <taxon>Ascomycota</taxon>
        <taxon>Pezizomycotina</taxon>
        <taxon>Sordariomycetes</taxon>
        <taxon>Hypocreomycetidae</taxon>
        <taxon>Hypocreales</taxon>
        <taxon>Ophiocordycipitaceae</taxon>
        <taxon>Purpureocillium</taxon>
    </lineage>
</organism>
<evidence type="ECO:0000313" key="3">
    <source>
        <dbReference type="Proteomes" id="UP001163105"/>
    </source>
</evidence>
<feature type="compositionally biased region" description="Basic and acidic residues" evidence="1">
    <location>
        <begin position="579"/>
        <end position="591"/>
    </location>
</feature>
<proteinExistence type="predicted"/>
<feature type="compositionally biased region" description="Basic and acidic residues" evidence="1">
    <location>
        <begin position="41"/>
        <end position="61"/>
    </location>
</feature>
<feature type="compositionally biased region" description="Low complexity" evidence="1">
    <location>
        <begin position="609"/>
        <end position="625"/>
    </location>
</feature>
<feature type="compositionally biased region" description="Pro residues" evidence="1">
    <location>
        <begin position="247"/>
        <end position="261"/>
    </location>
</feature>
<dbReference type="EMBL" id="JAQHRD010000004">
    <property type="protein sequence ID" value="KAJ6442259.1"/>
    <property type="molecule type" value="Genomic_DNA"/>
</dbReference>
<feature type="compositionally biased region" description="Pro residues" evidence="1">
    <location>
        <begin position="220"/>
        <end position="236"/>
    </location>
</feature>
<feature type="compositionally biased region" description="Basic and acidic residues" evidence="1">
    <location>
        <begin position="296"/>
        <end position="308"/>
    </location>
</feature>
<sequence>MSNSSKRSAKVAHVEDARDDDSNSSLEGIASTRIYATSEAPGKELRKERPNTGKSRADKRPPVARSRSRSSSAGAGLTDEASDSTARSSERAKDSRRRPARRDTIDPDGRDQYREERRRERRAREEDADRRAKAAAAKERESKTPKKTRPPGPKHSATQPVVQQPSYMRGHVEDPAFYGVKQPAASGGRPRAKTRPATFYAGQPVGPQMMVPGGFRHGPGHPPPISVGSFPPPPPMWSGAAGSPGNFGPPPPLSPAGPPPAGYFDAHSHLKQRFDTRPSSAMGFQRPPPPPPPALEYHHDDYADERAPRVARRPSRSKRLEEDARRMPPPSFIPPARPQSAMPPASAFRPPAHHPPPRQTHSRPPPSNRRSLGFEQPAYDDPEDYEDDEDEGGLFQISPNASYDQRRAVVPRGRRASMAYDQNDYEIVPAGNRSRRSSMYGPGGLASGGASLGHNKLHAAKKYQDEVSGGAQMPLTAESLRKAMKRGGVPSSRSTRSSGSRDDSEYKRSNTTGLTQSSYGGNEEITIKVPGNTVVRFQGAEIECSHEGGEITWSSRPTGSRTGSDRASMIYQQFEDSRAIEDSRSRMEHKALSHRQRAPSQADSHSRGYAPAHAPYDPYASGNVF</sequence>
<feature type="compositionally biased region" description="Pro residues" evidence="1">
    <location>
        <begin position="357"/>
        <end position="367"/>
    </location>
</feature>
<feature type="compositionally biased region" description="Polar residues" evidence="1">
    <location>
        <begin position="509"/>
        <end position="520"/>
    </location>
</feature>
<protein>
    <submittedName>
        <fullName evidence="2">Low affinity iron transporter</fullName>
    </submittedName>
</protein>
<feature type="compositionally biased region" description="Basic and acidic residues" evidence="1">
    <location>
        <begin position="499"/>
        <end position="508"/>
    </location>
</feature>
<evidence type="ECO:0000256" key="1">
    <source>
        <dbReference type="SAM" id="MobiDB-lite"/>
    </source>
</evidence>
<feature type="region of interest" description="Disordered" evidence="1">
    <location>
        <begin position="579"/>
        <end position="625"/>
    </location>
</feature>
<feature type="compositionally biased region" description="Basic and acidic residues" evidence="1">
    <location>
        <begin position="266"/>
        <end position="276"/>
    </location>
</feature>
<feature type="region of interest" description="Disordered" evidence="1">
    <location>
        <begin position="1"/>
        <end position="526"/>
    </location>
</feature>
<dbReference type="Proteomes" id="UP001163105">
    <property type="component" value="Unassembled WGS sequence"/>
</dbReference>
<evidence type="ECO:0000313" key="2">
    <source>
        <dbReference type="EMBL" id="KAJ6442259.1"/>
    </source>
</evidence>
<comment type="caution">
    <text evidence="2">The sequence shown here is derived from an EMBL/GenBank/DDBJ whole genome shotgun (WGS) entry which is preliminary data.</text>
</comment>
<feature type="compositionally biased region" description="Gly residues" evidence="1">
    <location>
        <begin position="441"/>
        <end position="451"/>
    </location>
</feature>
<dbReference type="AlphaFoldDB" id="A0AB34FT20"/>
<accession>A0AB34FT20</accession>
<feature type="compositionally biased region" description="Low complexity" evidence="1">
    <location>
        <begin position="237"/>
        <end position="246"/>
    </location>
</feature>
<keyword evidence="3" id="KW-1185">Reference proteome</keyword>
<feature type="compositionally biased region" description="Acidic residues" evidence="1">
    <location>
        <begin position="378"/>
        <end position="392"/>
    </location>
</feature>
<gene>
    <name evidence="2" type="ORF">O9K51_05813</name>
</gene>
<feature type="compositionally biased region" description="Basic and acidic residues" evidence="1">
    <location>
        <begin position="101"/>
        <end position="144"/>
    </location>
</feature>
<reference evidence="2" key="1">
    <citation type="submission" date="2023-01" db="EMBL/GenBank/DDBJ databases">
        <title>The growth and conidiation of Purpureocillium lavendulum are regulated by nitrogen source and histone H3K14 acetylation.</title>
        <authorList>
            <person name="Tang P."/>
            <person name="Han J."/>
            <person name="Zhang C."/>
            <person name="Tang P."/>
            <person name="Qi F."/>
            <person name="Zhang K."/>
            <person name="Liang L."/>
        </authorList>
    </citation>
    <scope>NUCLEOTIDE SEQUENCE</scope>
    <source>
        <strain evidence="2">YMF1.00683</strain>
    </source>
</reference>
<feature type="compositionally biased region" description="Polar residues" evidence="1">
    <location>
        <begin position="156"/>
        <end position="166"/>
    </location>
</feature>